<feature type="compositionally biased region" description="Polar residues" evidence="1">
    <location>
        <begin position="1"/>
        <end position="10"/>
    </location>
</feature>
<accession>A0ABR0LFZ2</accession>
<protein>
    <submittedName>
        <fullName evidence="2">Uncharacterized protein</fullName>
    </submittedName>
</protein>
<feature type="region of interest" description="Disordered" evidence="1">
    <location>
        <begin position="1"/>
        <end position="58"/>
    </location>
</feature>
<comment type="caution">
    <text evidence="2">The sequence shown here is derived from an EMBL/GenBank/DDBJ whole genome shotgun (WGS) entry which is preliminary data.</text>
</comment>
<feature type="region of interest" description="Disordered" evidence="1">
    <location>
        <begin position="169"/>
        <end position="252"/>
    </location>
</feature>
<evidence type="ECO:0000313" key="2">
    <source>
        <dbReference type="EMBL" id="KAK5147645.1"/>
    </source>
</evidence>
<feature type="region of interest" description="Disordered" evidence="1">
    <location>
        <begin position="97"/>
        <end position="145"/>
    </location>
</feature>
<keyword evidence="3" id="KW-1185">Reference proteome</keyword>
<evidence type="ECO:0000256" key="1">
    <source>
        <dbReference type="SAM" id="MobiDB-lite"/>
    </source>
</evidence>
<name>A0ABR0LFZ2_9PEZI</name>
<sequence length="252" mass="26962">MSINQHSSQARLPHREPYTSKSPPSSPKPFMHDPATTFYTPVTSPAREGWLAPPTSPTRVVRDPIACAQQSIASEFDAQRRRIQELESEVRSMRLALEDHFNSRPPQPVARTEPAPSHMPISPGLASASARSTGSRPGSSRTSMGQEDFFKLFLPMKTRVGPTGGLVATAAASNGVAVTEGTRQSTRKLRLSREPGGGAPSTPKEGNAGPLSSTSRAKGTGAEDTERRGRLGAGSVDAWLKRTLSVRATEQP</sequence>
<feature type="compositionally biased region" description="Low complexity" evidence="1">
    <location>
        <begin position="126"/>
        <end position="143"/>
    </location>
</feature>
<organism evidence="2 3">
    <name type="scientific">Rachicladosporium monterosium</name>
    <dbReference type="NCBI Taxonomy" id="1507873"/>
    <lineage>
        <taxon>Eukaryota</taxon>
        <taxon>Fungi</taxon>
        <taxon>Dikarya</taxon>
        <taxon>Ascomycota</taxon>
        <taxon>Pezizomycotina</taxon>
        <taxon>Dothideomycetes</taxon>
        <taxon>Dothideomycetidae</taxon>
        <taxon>Cladosporiales</taxon>
        <taxon>Cladosporiaceae</taxon>
        <taxon>Rachicladosporium</taxon>
    </lineage>
</organism>
<proteinExistence type="predicted"/>
<dbReference type="EMBL" id="JAVRRR010000031">
    <property type="protein sequence ID" value="KAK5147645.1"/>
    <property type="molecule type" value="Genomic_DNA"/>
</dbReference>
<gene>
    <name evidence="2" type="ORF">LTR32_000925</name>
</gene>
<evidence type="ECO:0000313" key="3">
    <source>
        <dbReference type="Proteomes" id="UP001308179"/>
    </source>
</evidence>
<dbReference type="Proteomes" id="UP001308179">
    <property type="component" value="Unassembled WGS sequence"/>
</dbReference>
<reference evidence="2 3" key="1">
    <citation type="submission" date="2023-08" db="EMBL/GenBank/DDBJ databases">
        <title>Black Yeasts Isolated from many extreme environments.</title>
        <authorList>
            <person name="Coleine C."/>
            <person name="Stajich J.E."/>
            <person name="Selbmann L."/>
        </authorList>
    </citation>
    <scope>NUCLEOTIDE SEQUENCE [LARGE SCALE GENOMIC DNA]</scope>
    <source>
        <strain evidence="2 3">CCFEE 5386</strain>
    </source>
</reference>